<protein>
    <recommendedName>
        <fullName evidence="3">Pentatricopeptide repeat-containing protein</fullName>
    </recommendedName>
</protein>
<evidence type="ECO:0000313" key="2">
    <source>
        <dbReference type="Proteomes" id="UP001362899"/>
    </source>
</evidence>
<dbReference type="Proteomes" id="UP001362899">
    <property type="component" value="Unassembled WGS sequence"/>
</dbReference>
<organism evidence="1 2">
    <name type="scientific">Starmerella bacillaris</name>
    <name type="common">Yeast</name>
    <name type="synonym">Candida zemplinina</name>
    <dbReference type="NCBI Taxonomy" id="1247836"/>
    <lineage>
        <taxon>Eukaryota</taxon>
        <taxon>Fungi</taxon>
        <taxon>Dikarya</taxon>
        <taxon>Ascomycota</taxon>
        <taxon>Saccharomycotina</taxon>
        <taxon>Dipodascomycetes</taxon>
        <taxon>Dipodascales</taxon>
        <taxon>Trichomonascaceae</taxon>
        <taxon>Starmerella</taxon>
    </lineage>
</organism>
<evidence type="ECO:0000313" key="1">
    <source>
        <dbReference type="EMBL" id="GMM52683.1"/>
    </source>
</evidence>
<keyword evidence="2" id="KW-1185">Reference proteome</keyword>
<reference evidence="1 2" key="1">
    <citation type="journal article" date="2023" name="Elife">
        <title>Identification of key yeast species and microbe-microbe interactions impacting larval growth of Drosophila in the wild.</title>
        <authorList>
            <person name="Mure A."/>
            <person name="Sugiura Y."/>
            <person name="Maeda R."/>
            <person name="Honda K."/>
            <person name="Sakurai N."/>
            <person name="Takahashi Y."/>
            <person name="Watada M."/>
            <person name="Katoh T."/>
            <person name="Gotoh A."/>
            <person name="Gotoh Y."/>
            <person name="Taniguchi I."/>
            <person name="Nakamura K."/>
            <person name="Hayashi T."/>
            <person name="Katayama T."/>
            <person name="Uemura T."/>
            <person name="Hattori Y."/>
        </authorList>
    </citation>
    <scope>NUCLEOTIDE SEQUENCE [LARGE SCALE GENOMIC DNA]</scope>
    <source>
        <strain evidence="1 2">SB-73</strain>
    </source>
</reference>
<dbReference type="Gene3D" id="1.25.40.10">
    <property type="entry name" value="Tetratricopeptide repeat domain"/>
    <property type="match status" value="1"/>
</dbReference>
<gene>
    <name evidence="1" type="ORF">DASB73_036460</name>
</gene>
<dbReference type="EMBL" id="BTGC01000008">
    <property type="protein sequence ID" value="GMM52683.1"/>
    <property type="molecule type" value="Genomic_DNA"/>
</dbReference>
<sequence length="410" mass="46497">MQRVSKRVRPDIWRFDELPKPQPRALDSDLTKFRDAIAEKNAEKAWSIAKSFRKAPPRHLCTSFLQIIPSGAFTAYSWSPRAFKFSELMRASNFGLNSTEYACLINLASKTYKKPLVVQLWENAQKSNIKDIDLWNSYLAAVCDADSHLWPWTNTSEQSVGMDVEVVLSSMMEAGVHPNIRTLELVLASHARRGRLYERCEEILTAILASNDIQVSALTTIVECFAFNGEFSKGFHTALECAKASESNPSRTINPNNKRGIQYQLRSSSGAQFWFSCLRLCKTTRASNKTFDHIWSQMLQYKIKPTWGIYSMRIGFLENRNRFTEMYDTIPLILADLGEDGMNLASSALQRLVIGLANTGNPLLALQKLQDGNKLGVYIHRDVEPFLNSLGATREQLALFQEDDDEDTLF</sequence>
<evidence type="ECO:0008006" key="3">
    <source>
        <dbReference type="Google" id="ProtNLM"/>
    </source>
</evidence>
<dbReference type="InterPro" id="IPR011990">
    <property type="entry name" value="TPR-like_helical_dom_sf"/>
</dbReference>
<dbReference type="AlphaFoldDB" id="A0AAV5RMJ5"/>
<comment type="caution">
    <text evidence="1">The sequence shown here is derived from an EMBL/GenBank/DDBJ whole genome shotgun (WGS) entry which is preliminary data.</text>
</comment>
<accession>A0AAV5RMJ5</accession>
<proteinExistence type="predicted"/>
<name>A0AAV5RMJ5_STABA</name>